<name>F2CB21_STRSA</name>
<protein>
    <recommendedName>
        <fullName evidence="2">4'-phosphopantetheinyl transferase domain-containing protein</fullName>
    </recommendedName>
</protein>
<dbReference type="AlphaFoldDB" id="F2CB21"/>
<keyword evidence="1" id="KW-0808">Transferase</keyword>
<dbReference type="InterPro" id="IPR037143">
    <property type="entry name" value="4-PPantetheinyl_Trfase_dom_sf"/>
</dbReference>
<dbReference type="InterPro" id="IPR008278">
    <property type="entry name" value="4-PPantetheinyl_Trfase_dom"/>
</dbReference>
<evidence type="ECO:0000256" key="1">
    <source>
        <dbReference type="ARBA" id="ARBA00022679"/>
    </source>
</evidence>
<comment type="caution">
    <text evidence="3">The sequence shown here is derived from an EMBL/GenBank/DDBJ whole genome shotgun (WGS) entry which is preliminary data.</text>
</comment>
<evidence type="ECO:0000313" key="4">
    <source>
        <dbReference type="Proteomes" id="UP000005955"/>
    </source>
</evidence>
<proteinExistence type="predicted"/>
<feature type="domain" description="4'-phosphopantetheinyl transferase" evidence="2">
    <location>
        <begin position="1"/>
        <end position="58"/>
    </location>
</feature>
<dbReference type="PATRIC" id="fig|888813.3.peg.2337"/>
<dbReference type="SUPFAM" id="SSF56214">
    <property type="entry name" value="4'-phosphopantetheinyl transferase"/>
    <property type="match status" value="1"/>
</dbReference>
<sequence length="83" mass="9472">MWCVKEAYLKYKGIGLLKSLDSFNIDLEKLIVFDGGEMKVRINCCLLENFEGYSCAVCHNIEGEDLSNLTITKVMSDKLYILK</sequence>
<dbReference type="GO" id="GO:0000287">
    <property type="term" value="F:magnesium ion binding"/>
    <property type="evidence" value="ECO:0007669"/>
    <property type="project" value="InterPro"/>
</dbReference>
<dbReference type="Gene3D" id="3.90.470.20">
    <property type="entry name" value="4'-phosphopantetheinyl transferase domain"/>
    <property type="match status" value="1"/>
</dbReference>
<organism evidence="3 4">
    <name type="scientific">Streptococcus sanguinis SK330</name>
    <dbReference type="NCBI Taxonomy" id="888813"/>
    <lineage>
        <taxon>Bacteria</taxon>
        <taxon>Bacillati</taxon>
        <taxon>Bacillota</taxon>
        <taxon>Bacilli</taxon>
        <taxon>Lactobacillales</taxon>
        <taxon>Streptococcaceae</taxon>
        <taxon>Streptococcus</taxon>
    </lineage>
</organism>
<gene>
    <name evidence="3" type="ORF">HMPREF9386_2377</name>
</gene>
<accession>F2CB21</accession>
<reference evidence="3 4" key="1">
    <citation type="submission" date="2011-02" db="EMBL/GenBank/DDBJ databases">
        <authorList>
            <person name="Muzny D."/>
            <person name="Qin X."/>
            <person name="Deng J."/>
            <person name="Jiang H."/>
            <person name="Liu Y."/>
            <person name="Qu J."/>
            <person name="Song X.-Z."/>
            <person name="Zhang L."/>
            <person name="Thornton R."/>
            <person name="Coyle M."/>
            <person name="Francisco L."/>
            <person name="Jackson L."/>
            <person name="Javaid M."/>
            <person name="Korchina V."/>
            <person name="Kovar C."/>
            <person name="Mata R."/>
            <person name="Mathew T."/>
            <person name="Ngo R."/>
            <person name="Nguyen L."/>
            <person name="Nguyen N."/>
            <person name="Okwuonu G."/>
            <person name="Ongeri F."/>
            <person name="Pham C."/>
            <person name="Simmons D."/>
            <person name="Wilczek-Boney K."/>
            <person name="Hale W."/>
            <person name="Jakkamsetti A."/>
            <person name="Pham P."/>
            <person name="Ruth R."/>
            <person name="San Lucas F."/>
            <person name="Warren J."/>
            <person name="Zhang J."/>
            <person name="Zhao Z."/>
            <person name="Zhou C."/>
            <person name="Zhu D."/>
            <person name="Lee S."/>
            <person name="Bess C."/>
            <person name="Blankenburg K."/>
            <person name="Forbes L."/>
            <person name="Fu Q."/>
            <person name="Gubbala S."/>
            <person name="Hirani K."/>
            <person name="Jayaseelan J.C."/>
            <person name="Lara F."/>
            <person name="Munidasa M."/>
            <person name="Palculict T."/>
            <person name="Patil S."/>
            <person name="Pu L.-L."/>
            <person name="Saada N."/>
            <person name="Tang L."/>
            <person name="Weissenberger G."/>
            <person name="Zhu Y."/>
            <person name="Hemphill L."/>
            <person name="Shang Y."/>
            <person name="Youmans B."/>
            <person name="Ayvaz T."/>
            <person name="Ross M."/>
            <person name="Santibanez J."/>
            <person name="Aqrawi P."/>
            <person name="Gross S."/>
            <person name="Joshi V."/>
            <person name="Fowler G."/>
            <person name="Nazareth L."/>
            <person name="Reid J."/>
            <person name="Worley K."/>
            <person name="Petrosino J."/>
            <person name="Highlander S."/>
            <person name="Gibbs R."/>
        </authorList>
    </citation>
    <scope>NUCLEOTIDE SEQUENCE [LARGE SCALE GENOMIC DNA]</scope>
    <source>
        <strain evidence="3 4">SK330</strain>
    </source>
</reference>
<dbReference type="Pfam" id="PF01648">
    <property type="entry name" value="ACPS"/>
    <property type="match status" value="1"/>
</dbReference>
<evidence type="ECO:0000313" key="3">
    <source>
        <dbReference type="EMBL" id="EGF12333.1"/>
    </source>
</evidence>
<dbReference type="GO" id="GO:0008897">
    <property type="term" value="F:holo-[acyl-carrier-protein] synthase activity"/>
    <property type="evidence" value="ECO:0007669"/>
    <property type="project" value="InterPro"/>
</dbReference>
<dbReference type="EMBL" id="AFBD01000015">
    <property type="protein sequence ID" value="EGF12333.1"/>
    <property type="molecule type" value="Genomic_DNA"/>
</dbReference>
<dbReference type="Proteomes" id="UP000005955">
    <property type="component" value="Unassembled WGS sequence"/>
</dbReference>
<evidence type="ECO:0000259" key="2">
    <source>
        <dbReference type="Pfam" id="PF01648"/>
    </source>
</evidence>
<dbReference type="HOGENOM" id="CLU_2541240_0_0_9"/>